<gene>
    <name evidence="1" type="ORF">B5F17_09700</name>
</gene>
<proteinExistence type="predicted"/>
<reference evidence="2" key="1">
    <citation type="submission" date="2017-04" db="EMBL/GenBank/DDBJ databases">
        <title>Function of individual gut microbiota members based on whole genome sequencing of pure cultures obtained from chicken caecum.</title>
        <authorList>
            <person name="Medvecky M."/>
            <person name="Cejkova D."/>
            <person name="Polansky O."/>
            <person name="Karasova D."/>
            <person name="Kubasova T."/>
            <person name="Cizek A."/>
            <person name="Rychlik I."/>
        </authorList>
    </citation>
    <scope>NUCLEOTIDE SEQUENCE [LARGE SCALE GENOMIC DNA]</scope>
    <source>
        <strain evidence="2">An180</strain>
    </source>
</reference>
<protein>
    <submittedName>
        <fullName evidence="1">Uncharacterized protein</fullName>
    </submittedName>
</protein>
<dbReference type="RefSeq" id="WP_016148534.1">
    <property type="nucleotide sequence ID" value="NZ_CABKSA010000002.1"/>
</dbReference>
<accession>A0A1Y4L6B4</accession>
<dbReference type="AlphaFoldDB" id="A0A1Y4L6B4"/>
<comment type="caution">
    <text evidence="1">The sequence shown here is derived from an EMBL/GenBank/DDBJ whole genome shotgun (WGS) entry which is preliminary data.</text>
</comment>
<dbReference type="EMBL" id="NFKK01000011">
    <property type="protein sequence ID" value="OUP52305.1"/>
    <property type="molecule type" value="Genomic_DNA"/>
</dbReference>
<organism evidence="1 2">
    <name type="scientific">Butyricicoccus pullicaecorum</name>
    <dbReference type="NCBI Taxonomy" id="501571"/>
    <lineage>
        <taxon>Bacteria</taxon>
        <taxon>Bacillati</taxon>
        <taxon>Bacillota</taxon>
        <taxon>Clostridia</taxon>
        <taxon>Eubacteriales</taxon>
        <taxon>Butyricicoccaceae</taxon>
        <taxon>Butyricicoccus</taxon>
    </lineage>
</organism>
<evidence type="ECO:0000313" key="1">
    <source>
        <dbReference type="EMBL" id="OUP52305.1"/>
    </source>
</evidence>
<sequence length="224" mass="24926">MTEQFEIVALTDVDVAYVQPTPNEGEVIVRKSITAYKRLDNGKVQEGLFELAALAAPARAQLFRISLPSDTLVRVKVAKGEQGKLWMTELPAPAKDEEMEALLAEQVAEKTVEDEHFGVFTFDRETCVYQCEIDWREKKITLEVEDMEETKPREVARALQQEAEKWELAARAQIKTVKPAASRMSLRTLSVDDQGAFTFWFAGKAGIACAAGSLEEGITDATVI</sequence>
<dbReference type="Proteomes" id="UP000195897">
    <property type="component" value="Unassembled WGS sequence"/>
</dbReference>
<name>A0A1Y4L6B4_9FIRM</name>
<evidence type="ECO:0000313" key="2">
    <source>
        <dbReference type="Proteomes" id="UP000195897"/>
    </source>
</evidence>